<dbReference type="InterPro" id="IPR012677">
    <property type="entry name" value="Nucleotide-bd_a/b_plait_sf"/>
</dbReference>
<evidence type="ECO:0000256" key="2">
    <source>
        <dbReference type="PROSITE-ProRule" id="PRU00176"/>
    </source>
</evidence>
<protein>
    <submittedName>
        <fullName evidence="5">Cold-inducible RNA-binding protein</fullName>
    </submittedName>
</protein>
<feature type="domain" description="RRM" evidence="4">
    <location>
        <begin position="83"/>
        <end position="161"/>
    </location>
</feature>
<dbReference type="PANTHER" id="PTHR48027">
    <property type="entry name" value="HETEROGENEOUS NUCLEAR RIBONUCLEOPROTEIN 87F-RELATED"/>
    <property type="match status" value="1"/>
</dbReference>
<keyword evidence="1 2" id="KW-0694">RNA-binding</keyword>
<dbReference type="AlphaFoldDB" id="A0A1D1XWV6"/>
<organism evidence="5">
    <name type="scientific">Anthurium amnicola</name>
    <dbReference type="NCBI Taxonomy" id="1678845"/>
    <lineage>
        <taxon>Eukaryota</taxon>
        <taxon>Viridiplantae</taxon>
        <taxon>Streptophyta</taxon>
        <taxon>Embryophyta</taxon>
        <taxon>Tracheophyta</taxon>
        <taxon>Spermatophyta</taxon>
        <taxon>Magnoliopsida</taxon>
        <taxon>Liliopsida</taxon>
        <taxon>Araceae</taxon>
        <taxon>Pothoideae</taxon>
        <taxon>Potheae</taxon>
        <taxon>Anthurium</taxon>
    </lineage>
</organism>
<accession>A0A1D1XWV6</accession>
<evidence type="ECO:0000256" key="1">
    <source>
        <dbReference type="ARBA" id="ARBA00022884"/>
    </source>
</evidence>
<dbReference type="PROSITE" id="PS50102">
    <property type="entry name" value="RRM"/>
    <property type="match status" value="1"/>
</dbReference>
<dbReference type="SMART" id="SM00360">
    <property type="entry name" value="RRM"/>
    <property type="match status" value="1"/>
</dbReference>
<dbReference type="EMBL" id="GDJX01021049">
    <property type="protein sequence ID" value="JAT46887.1"/>
    <property type="molecule type" value="Transcribed_RNA"/>
</dbReference>
<evidence type="ECO:0000256" key="3">
    <source>
        <dbReference type="SAM" id="MobiDB-lite"/>
    </source>
</evidence>
<dbReference type="GO" id="GO:0003723">
    <property type="term" value="F:RNA binding"/>
    <property type="evidence" value="ECO:0007669"/>
    <property type="project" value="UniProtKB-UniRule"/>
</dbReference>
<gene>
    <name evidence="5" type="primary">cirbp_8</name>
    <name evidence="5" type="ORF">g.115577</name>
</gene>
<reference evidence="5" key="1">
    <citation type="submission" date="2015-07" db="EMBL/GenBank/DDBJ databases">
        <title>Transcriptome Assembly of Anthurium amnicola.</title>
        <authorList>
            <person name="Suzuki J."/>
        </authorList>
    </citation>
    <scope>NUCLEOTIDE SEQUENCE</scope>
</reference>
<proteinExistence type="predicted"/>
<sequence>MAASSPWCLVSPTPPPPLLRRRPSPAAAAGTLSSSKPLPRVLHVAARPERGREPFLGSSRRRGGCACAGSSTTGGAPNPCPRNRIFIKGLPSSTSEGTLGKTFSQFGHVTRVKIITSKISEQSLGLAYVWFASEEDAQFAAKEMDGKFVDGRFVYVTIARPESPTKLVRATPYRF</sequence>
<evidence type="ECO:0000259" key="4">
    <source>
        <dbReference type="PROSITE" id="PS50102"/>
    </source>
</evidence>
<dbReference type="InterPro" id="IPR035979">
    <property type="entry name" value="RBD_domain_sf"/>
</dbReference>
<dbReference type="Pfam" id="PF00076">
    <property type="entry name" value="RRM_1"/>
    <property type="match status" value="1"/>
</dbReference>
<dbReference type="InterPro" id="IPR052462">
    <property type="entry name" value="SLIRP/GR-RBP-like"/>
</dbReference>
<dbReference type="InterPro" id="IPR000504">
    <property type="entry name" value="RRM_dom"/>
</dbReference>
<dbReference type="Gene3D" id="3.30.70.330">
    <property type="match status" value="1"/>
</dbReference>
<evidence type="ECO:0000313" key="5">
    <source>
        <dbReference type="EMBL" id="JAT46887.1"/>
    </source>
</evidence>
<feature type="compositionally biased region" description="Low complexity" evidence="3">
    <location>
        <begin position="1"/>
        <end position="11"/>
    </location>
</feature>
<dbReference type="SUPFAM" id="SSF54928">
    <property type="entry name" value="RNA-binding domain, RBD"/>
    <property type="match status" value="1"/>
</dbReference>
<name>A0A1D1XWV6_9ARAE</name>
<feature type="region of interest" description="Disordered" evidence="3">
    <location>
        <begin position="1"/>
        <end position="40"/>
    </location>
</feature>